<proteinExistence type="inferred from homology"/>
<comment type="cofactor">
    <cofactor evidence="1">
        <name>FAD</name>
        <dbReference type="ChEBI" id="CHEBI:57692"/>
    </cofactor>
</comment>
<keyword evidence="5 14" id="KW-0812">Transmembrane</keyword>
<evidence type="ECO:0000256" key="6">
    <source>
        <dbReference type="ARBA" id="ARBA00022723"/>
    </source>
</evidence>
<feature type="transmembrane region" description="Helical" evidence="14">
    <location>
        <begin position="100"/>
        <end position="128"/>
    </location>
</feature>
<keyword evidence="7 14" id="KW-1133">Transmembrane helix</keyword>
<feature type="transmembrane region" description="Helical" evidence="14">
    <location>
        <begin position="240"/>
        <end position="260"/>
    </location>
</feature>
<evidence type="ECO:0000256" key="5">
    <source>
        <dbReference type="ARBA" id="ARBA00022692"/>
    </source>
</evidence>
<dbReference type="SFLD" id="SFLDG01168">
    <property type="entry name" value="Ferric_reductase_subgroup_(FRE"/>
    <property type="match status" value="1"/>
</dbReference>
<keyword evidence="11 14" id="KW-0472">Membrane</keyword>
<evidence type="ECO:0000256" key="13">
    <source>
        <dbReference type="ARBA" id="ARBA00066905"/>
    </source>
</evidence>
<dbReference type="EC" id="1.16.1.7" evidence="13"/>
<organism evidence="16 17">
    <name type="scientific">Carnegiea gigantea</name>
    <dbReference type="NCBI Taxonomy" id="171969"/>
    <lineage>
        <taxon>Eukaryota</taxon>
        <taxon>Viridiplantae</taxon>
        <taxon>Streptophyta</taxon>
        <taxon>Embryophyta</taxon>
        <taxon>Tracheophyta</taxon>
        <taxon>Spermatophyta</taxon>
        <taxon>Magnoliopsida</taxon>
        <taxon>eudicotyledons</taxon>
        <taxon>Gunneridae</taxon>
        <taxon>Pentapetalae</taxon>
        <taxon>Caryophyllales</taxon>
        <taxon>Cactineae</taxon>
        <taxon>Cactaceae</taxon>
        <taxon>Cactoideae</taxon>
        <taxon>Echinocereeae</taxon>
        <taxon>Carnegiea</taxon>
    </lineage>
</organism>
<name>A0A9Q1JLD9_9CARY</name>
<dbReference type="Pfam" id="PF08030">
    <property type="entry name" value="NAD_binding_6"/>
    <property type="match status" value="1"/>
</dbReference>
<keyword evidence="6" id="KW-0479">Metal-binding</keyword>
<keyword evidence="8" id="KW-0560">Oxidoreductase</keyword>
<keyword evidence="4" id="KW-0813">Transport</keyword>
<dbReference type="GO" id="GO:0005886">
    <property type="term" value="C:plasma membrane"/>
    <property type="evidence" value="ECO:0007669"/>
    <property type="project" value="TreeGrafter"/>
</dbReference>
<evidence type="ECO:0000313" key="17">
    <source>
        <dbReference type="Proteomes" id="UP001153076"/>
    </source>
</evidence>
<dbReference type="SFLD" id="SFLDS00052">
    <property type="entry name" value="Ferric_Reductase_Domain"/>
    <property type="match status" value="1"/>
</dbReference>
<evidence type="ECO:0000256" key="1">
    <source>
        <dbReference type="ARBA" id="ARBA00001974"/>
    </source>
</evidence>
<dbReference type="Proteomes" id="UP001153076">
    <property type="component" value="Unassembled WGS sequence"/>
</dbReference>
<sequence>MGNIVLQLIKLMSLLVFLAWMVVWIVLPMEFFKYNWTPKLSKRFNPTYIGGQGTNLFLLTFPVMLISVLGCIYLHLKSKMKSSYRSSPTRHYLASLRRPLLVLGPLGVVTSMELIFLTMFIALVSWHFGNYYYVSVKHPFMMPNMGDMPMWQMRFRSVSLRLGYAGNIAWALLFFPVTRFSSILPLVGLTSESSIKYHIWIGQVVMVLSALHSIGFVIYWAMVNTMSELLGWATDWVSNIAGEISCVLLLAMWVTSFAYTRRRNFELFFYTHQLYTLATFFYILHIGVPWLCQILPGMFLFAIDRYLRFLQSRSRARLISARLLPCGTVEMTFAKSPGVRYNVASNLFLNVPKISKLQWHPFTVISSDNMEPDKLSIAFRAGGSWTTKIYKELSSSLDRLEVSVEGPYGPASNGFLKHASLVLISGGSGITPFISIIREILHQSNTQKGQVPSILLVCAFKHVVDLTMLDLLLPNGINPVDLSNIQLQIQAYVTQETQPPQANDQKSVQTKWFKPSRLDSPVTPVLGPNSWLCLCLIISSSFILFLILLAMVTQYHIYPIDHNTNTIYNFGIWCLWDMFFMCISVIIVSSIVFLLQKRKIASEEKQIASVEFPTPASSPASWFYGGDMELENLPHQSLVQATQVYYGGRPNLQKILSECKGEDIGVLASGPRGMRHEVARICSCVGAKNLHFEYLSFNW</sequence>
<evidence type="ECO:0000256" key="4">
    <source>
        <dbReference type="ARBA" id="ARBA00022448"/>
    </source>
</evidence>
<feature type="transmembrane region" description="Helical" evidence="14">
    <location>
        <begin position="531"/>
        <end position="558"/>
    </location>
</feature>
<dbReference type="InterPro" id="IPR039261">
    <property type="entry name" value="FNR_nucleotide-bd"/>
</dbReference>
<dbReference type="InterPro" id="IPR013112">
    <property type="entry name" value="FAD-bd_8"/>
</dbReference>
<dbReference type="FunFam" id="3.40.50.80:FF:000039">
    <property type="entry name" value="Ferric reduction oxidase 3"/>
    <property type="match status" value="1"/>
</dbReference>
<dbReference type="InterPro" id="IPR017927">
    <property type="entry name" value="FAD-bd_FR_type"/>
</dbReference>
<dbReference type="GO" id="GO:0140618">
    <property type="term" value="F:ferric-chelate reductase (NADH) activity"/>
    <property type="evidence" value="ECO:0007669"/>
    <property type="project" value="UniProtKB-EC"/>
</dbReference>
<comment type="caution">
    <text evidence="16">The sequence shown here is derived from an EMBL/GenBank/DDBJ whole genome shotgun (WGS) entry which is preliminary data.</text>
</comment>
<feature type="transmembrane region" description="Helical" evidence="14">
    <location>
        <begin position="570"/>
        <end position="595"/>
    </location>
</feature>
<dbReference type="PANTHER" id="PTHR11972">
    <property type="entry name" value="NADPH OXIDASE"/>
    <property type="match status" value="1"/>
</dbReference>
<evidence type="ECO:0000256" key="12">
    <source>
        <dbReference type="ARBA" id="ARBA00050970"/>
    </source>
</evidence>
<dbReference type="GO" id="GO:0046872">
    <property type="term" value="F:metal ion binding"/>
    <property type="evidence" value="ECO:0007669"/>
    <property type="project" value="UniProtKB-KW"/>
</dbReference>
<dbReference type="Pfam" id="PF08022">
    <property type="entry name" value="FAD_binding_8"/>
    <property type="match status" value="1"/>
</dbReference>
<evidence type="ECO:0000256" key="9">
    <source>
        <dbReference type="ARBA" id="ARBA00023004"/>
    </source>
</evidence>
<feature type="transmembrane region" description="Helical" evidence="14">
    <location>
        <begin position="168"/>
        <end position="187"/>
    </location>
</feature>
<dbReference type="InterPro" id="IPR013121">
    <property type="entry name" value="Fe_red_NAD-bd_6"/>
</dbReference>
<evidence type="ECO:0000256" key="14">
    <source>
        <dbReference type="SAM" id="Phobius"/>
    </source>
</evidence>
<evidence type="ECO:0000256" key="3">
    <source>
        <dbReference type="ARBA" id="ARBA00006278"/>
    </source>
</evidence>
<comment type="subcellular location">
    <subcellularLocation>
        <location evidence="2">Membrane</location>
        <topology evidence="2">Multi-pass membrane protein</topology>
    </subcellularLocation>
</comment>
<reference evidence="16" key="1">
    <citation type="submission" date="2022-04" db="EMBL/GenBank/DDBJ databases">
        <title>Carnegiea gigantea Genome sequencing and assembly v2.</title>
        <authorList>
            <person name="Copetti D."/>
            <person name="Sanderson M.J."/>
            <person name="Burquez A."/>
            <person name="Wojciechowski M.F."/>
        </authorList>
    </citation>
    <scope>NUCLEOTIDE SEQUENCE</scope>
    <source>
        <strain evidence="16">SGP5-SGP5p</strain>
        <tissue evidence="16">Aerial part</tissue>
    </source>
</reference>
<evidence type="ECO:0000256" key="10">
    <source>
        <dbReference type="ARBA" id="ARBA00023065"/>
    </source>
</evidence>
<comment type="similarity">
    <text evidence="3">Belongs to the ferric reductase (FRE) family.</text>
</comment>
<dbReference type="Pfam" id="PF01794">
    <property type="entry name" value="Ferric_reduct"/>
    <property type="match status" value="1"/>
</dbReference>
<evidence type="ECO:0000313" key="16">
    <source>
        <dbReference type="EMBL" id="KAJ8427954.1"/>
    </source>
</evidence>
<dbReference type="EMBL" id="JAKOGI010001073">
    <property type="protein sequence ID" value="KAJ8427954.1"/>
    <property type="molecule type" value="Genomic_DNA"/>
</dbReference>
<keyword evidence="17" id="KW-1185">Reference proteome</keyword>
<dbReference type="OrthoDB" id="167398at2759"/>
<keyword evidence="9" id="KW-0408">Iron</keyword>
<feature type="transmembrane region" description="Helical" evidence="14">
    <location>
        <begin position="290"/>
        <end position="307"/>
    </location>
</feature>
<dbReference type="AlphaFoldDB" id="A0A9Q1JLD9"/>
<gene>
    <name evidence="16" type="ORF">Cgig2_023249</name>
</gene>
<dbReference type="InterPro" id="IPR013130">
    <property type="entry name" value="Fe3_Rdtase_TM_dom"/>
</dbReference>
<protein>
    <recommendedName>
        <fullName evidence="13">ferric-chelate reductase (NADH)</fullName>
        <ecNumber evidence="13">1.16.1.7</ecNumber>
    </recommendedName>
</protein>
<evidence type="ECO:0000259" key="15">
    <source>
        <dbReference type="PROSITE" id="PS51384"/>
    </source>
</evidence>
<dbReference type="PROSITE" id="PS51384">
    <property type="entry name" value="FAD_FR"/>
    <property type="match status" value="1"/>
</dbReference>
<evidence type="ECO:0000256" key="8">
    <source>
        <dbReference type="ARBA" id="ARBA00023002"/>
    </source>
</evidence>
<dbReference type="InterPro" id="IPR050369">
    <property type="entry name" value="RBOH/FRE"/>
</dbReference>
<feature type="transmembrane region" description="Helical" evidence="14">
    <location>
        <begin position="199"/>
        <end position="220"/>
    </location>
</feature>
<dbReference type="CDD" id="cd06186">
    <property type="entry name" value="NOX_Duox_like_FAD_NADP"/>
    <property type="match status" value="1"/>
</dbReference>
<evidence type="ECO:0000256" key="2">
    <source>
        <dbReference type="ARBA" id="ARBA00004141"/>
    </source>
</evidence>
<dbReference type="PANTHER" id="PTHR11972:SF79">
    <property type="entry name" value="FERRIC REDUCTION OXIDASE 4-RELATED"/>
    <property type="match status" value="1"/>
</dbReference>
<dbReference type="Gene3D" id="3.40.50.80">
    <property type="entry name" value="Nucleotide-binding domain of ferredoxin-NADP reductase (FNR) module"/>
    <property type="match status" value="2"/>
</dbReference>
<accession>A0A9Q1JLD9</accession>
<dbReference type="GO" id="GO:0006811">
    <property type="term" value="P:monoatomic ion transport"/>
    <property type="evidence" value="ECO:0007669"/>
    <property type="project" value="UniProtKB-KW"/>
</dbReference>
<evidence type="ECO:0000256" key="7">
    <source>
        <dbReference type="ARBA" id="ARBA00022989"/>
    </source>
</evidence>
<feature type="domain" description="FAD-binding FR-type" evidence="15">
    <location>
        <begin position="311"/>
        <end position="417"/>
    </location>
</feature>
<evidence type="ECO:0000256" key="11">
    <source>
        <dbReference type="ARBA" id="ARBA00023136"/>
    </source>
</evidence>
<comment type="catalytic activity">
    <reaction evidence="12">
        <text>2 a Fe(II)-siderophore + NAD(+) + H(+) = 2 a Fe(III)-siderophore + NADH</text>
        <dbReference type="Rhea" id="RHEA:15061"/>
        <dbReference type="Rhea" id="RHEA-COMP:11342"/>
        <dbReference type="Rhea" id="RHEA-COMP:11344"/>
        <dbReference type="ChEBI" id="CHEBI:15378"/>
        <dbReference type="ChEBI" id="CHEBI:29033"/>
        <dbReference type="ChEBI" id="CHEBI:29034"/>
        <dbReference type="ChEBI" id="CHEBI:57540"/>
        <dbReference type="ChEBI" id="CHEBI:57945"/>
        <dbReference type="EC" id="1.16.1.7"/>
    </reaction>
</comment>
<keyword evidence="10" id="KW-0406">Ion transport</keyword>
<dbReference type="SUPFAM" id="SSF52343">
    <property type="entry name" value="Ferredoxin reductase-like, C-terminal NADP-linked domain"/>
    <property type="match status" value="1"/>
</dbReference>
<feature type="transmembrane region" description="Helical" evidence="14">
    <location>
        <begin position="56"/>
        <end position="76"/>
    </location>
</feature>
<feature type="transmembrane region" description="Helical" evidence="14">
    <location>
        <begin position="12"/>
        <end position="36"/>
    </location>
</feature>